<comment type="subcellular location">
    <subcellularLocation>
        <location evidence="1">Cell membrane</location>
        <topology evidence="1">Multi-pass membrane protein</topology>
    </subcellularLocation>
</comment>
<feature type="transmembrane region" description="Helical" evidence="8">
    <location>
        <begin position="126"/>
        <end position="146"/>
    </location>
</feature>
<feature type="transmembrane region" description="Helical" evidence="8">
    <location>
        <begin position="240"/>
        <end position="273"/>
    </location>
</feature>
<reference evidence="9 10" key="1">
    <citation type="submission" date="2022-02" db="EMBL/GenBank/DDBJ databases">
        <title>Uncovering new skin microbiome diversity through culturing and metagenomics.</title>
        <authorList>
            <person name="Conlan S."/>
            <person name="Deming C."/>
            <person name="Nisc Comparative Sequencing Program N."/>
            <person name="Segre J.A."/>
        </authorList>
    </citation>
    <scope>NUCLEOTIDE SEQUENCE [LARGE SCALE GENOMIC DNA]</scope>
    <source>
        <strain evidence="9 10">ACRQZ</strain>
    </source>
</reference>
<name>A0ABS9PZY0_9MICO</name>
<feature type="transmembrane region" description="Helical" evidence="8">
    <location>
        <begin position="69"/>
        <end position="88"/>
    </location>
</feature>
<dbReference type="Pfam" id="PF01032">
    <property type="entry name" value="FecCD"/>
    <property type="match status" value="1"/>
</dbReference>
<dbReference type="Proteomes" id="UP001521931">
    <property type="component" value="Unassembled WGS sequence"/>
</dbReference>
<evidence type="ECO:0000313" key="10">
    <source>
        <dbReference type="Proteomes" id="UP001521931"/>
    </source>
</evidence>
<dbReference type="InterPro" id="IPR037294">
    <property type="entry name" value="ABC_BtuC-like"/>
</dbReference>
<accession>A0ABS9PZY0</accession>
<feature type="transmembrane region" description="Helical" evidence="8">
    <location>
        <begin position="100"/>
        <end position="119"/>
    </location>
</feature>
<feature type="transmembrane region" description="Helical" evidence="8">
    <location>
        <begin position="152"/>
        <end position="174"/>
    </location>
</feature>
<dbReference type="CDD" id="cd06550">
    <property type="entry name" value="TM_ABC_iron-siderophores_like"/>
    <property type="match status" value="1"/>
</dbReference>
<keyword evidence="3" id="KW-0813">Transport</keyword>
<keyword evidence="6 8" id="KW-1133">Transmembrane helix</keyword>
<evidence type="ECO:0000256" key="4">
    <source>
        <dbReference type="ARBA" id="ARBA00022475"/>
    </source>
</evidence>
<feature type="transmembrane region" description="Helical" evidence="8">
    <location>
        <begin position="310"/>
        <end position="329"/>
    </location>
</feature>
<dbReference type="EMBL" id="JAKRCV010000008">
    <property type="protein sequence ID" value="MCG7321157.1"/>
    <property type="molecule type" value="Genomic_DNA"/>
</dbReference>
<comment type="caution">
    <text evidence="9">The sequence shown here is derived from an EMBL/GenBank/DDBJ whole genome shotgun (WGS) entry which is preliminary data.</text>
</comment>
<gene>
    <name evidence="9" type="ORF">MHL29_04505</name>
</gene>
<dbReference type="SUPFAM" id="SSF81345">
    <property type="entry name" value="ABC transporter involved in vitamin B12 uptake, BtuC"/>
    <property type="match status" value="1"/>
</dbReference>
<evidence type="ECO:0000256" key="1">
    <source>
        <dbReference type="ARBA" id="ARBA00004651"/>
    </source>
</evidence>
<evidence type="ECO:0000256" key="3">
    <source>
        <dbReference type="ARBA" id="ARBA00022448"/>
    </source>
</evidence>
<feature type="transmembrane region" description="Helical" evidence="8">
    <location>
        <begin position="200"/>
        <end position="220"/>
    </location>
</feature>
<comment type="similarity">
    <text evidence="2">Belongs to the binding-protein-dependent transport system permease family. FecCD subfamily.</text>
</comment>
<evidence type="ECO:0000256" key="8">
    <source>
        <dbReference type="SAM" id="Phobius"/>
    </source>
</evidence>
<evidence type="ECO:0000256" key="7">
    <source>
        <dbReference type="ARBA" id="ARBA00023136"/>
    </source>
</evidence>
<evidence type="ECO:0000256" key="6">
    <source>
        <dbReference type="ARBA" id="ARBA00022989"/>
    </source>
</evidence>
<feature type="transmembrane region" description="Helical" evidence="8">
    <location>
        <begin position="20"/>
        <end position="48"/>
    </location>
</feature>
<keyword evidence="5 8" id="KW-0812">Transmembrane</keyword>
<dbReference type="PANTHER" id="PTHR30472:SF27">
    <property type="entry name" value="PETROBACTIN IMPORT SYSTEM PERMEASE PROTEIN YCLN"/>
    <property type="match status" value="1"/>
</dbReference>
<protein>
    <submittedName>
        <fullName evidence="9">Iron chelate uptake ABC transporter family permease subunit</fullName>
    </submittedName>
</protein>
<evidence type="ECO:0000256" key="5">
    <source>
        <dbReference type="ARBA" id="ARBA00022692"/>
    </source>
</evidence>
<keyword evidence="4" id="KW-1003">Cell membrane</keyword>
<dbReference type="PANTHER" id="PTHR30472">
    <property type="entry name" value="FERRIC ENTEROBACTIN TRANSPORT SYSTEM PERMEASE PROTEIN"/>
    <property type="match status" value="1"/>
</dbReference>
<evidence type="ECO:0000313" key="9">
    <source>
        <dbReference type="EMBL" id="MCG7321157.1"/>
    </source>
</evidence>
<keyword evidence="10" id="KW-1185">Reference proteome</keyword>
<dbReference type="Gene3D" id="1.10.3470.10">
    <property type="entry name" value="ABC transporter involved in vitamin B12 uptake, BtuC"/>
    <property type="match status" value="1"/>
</dbReference>
<sequence length="336" mass="34508">MTTLAPPAPTRQRPRQAALLLGGVVAVGILAACSLFVGVADVSPGALLDPARRGEALDLLAISRFPRTIALVLAGAGLAVCGLIMQLLTRNPFVEPSTTGTMEFASLGLLVMALTWPDAPVLARMAVAAVAALAGTAVFLRLVSAVTIRDVLVVPLIGLVLSGIVGAVATFVAYRYDLIQSLSAWMTGDFSATIQGRYELLWLAGVLTALAVVVADRFTVAGLGEDVATNLGLDYRRTMAIGMSIVAVTTAAVVVTVGMLGFIGLVVPNIVVLAMGGNARRSVPWVAIGGATLVLLCDLLARTLVAPHELPIGTILGVVGAGAFLAMLLKGVRGVR</sequence>
<evidence type="ECO:0000256" key="2">
    <source>
        <dbReference type="ARBA" id="ARBA00007935"/>
    </source>
</evidence>
<dbReference type="InterPro" id="IPR000522">
    <property type="entry name" value="ABC_transptr_permease_BtuC"/>
</dbReference>
<keyword evidence="7 8" id="KW-0472">Membrane</keyword>
<dbReference type="RefSeq" id="WP_239262602.1">
    <property type="nucleotide sequence ID" value="NZ_DAMDMH010000007.1"/>
</dbReference>
<proteinExistence type="inferred from homology"/>
<organism evidence="9 10">
    <name type="scientific">Arsenicicoccus bolidensis</name>
    <dbReference type="NCBI Taxonomy" id="229480"/>
    <lineage>
        <taxon>Bacteria</taxon>
        <taxon>Bacillati</taxon>
        <taxon>Actinomycetota</taxon>
        <taxon>Actinomycetes</taxon>
        <taxon>Micrococcales</taxon>
        <taxon>Intrasporangiaceae</taxon>
        <taxon>Arsenicicoccus</taxon>
    </lineage>
</organism>